<dbReference type="Gene3D" id="1.10.238.10">
    <property type="entry name" value="EF-hand"/>
    <property type="match status" value="2"/>
</dbReference>
<evidence type="ECO:0000259" key="4">
    <source>
        <dbReference type="PROSITE" id="PS50222"/>
    </source>
</evidence>
<dbReference type="CDD" id="cd00051">
    <property type="entry name" value="EFh"/>
    <property type="match status" value="1"/>
</dbReference>
<feature type="domain" description="EF-hand" evidence="4">
    <location>
        <begin position="4"/>
        <end position="39"/>
    </location>
</feature>
<keyword evidence="3" id="KW-0106">Calcium</keyword>
<keyword evidence="2" id="KW-0677">Repeat</keyword>
<dbReference type="InterPro" id="IPR039647">
    <property type="entry name" value="EF_hand_pair_protein_CML-like"/>
</dbReference>
<dbReference type="SMART" id="SM00054">
    <property type="entry name" value="EFh"/>
    <property type="match status" value="4"/>
</dbReference>
<dbReference type="GO" id="GO:0005509">
    <property type="term" value="F:calcium ion binding"/>
    <property type="evidence" value="ECO:0007669"/>
    <property type="project" value="InterPro"/>
</dbReference>
<dbReference type="PROSITE" id="PS50222">
    <property type="entry name" value="EF_HAND_2"/>
    <property type="match status" value="4"/>
</dbReference>
<dbReference type="InterPro" id="IPR002048">
    <property type="entry name" value="EF_hand_dom"/>
</dbReference>
<name>A0A7N0TTS1_KALFE</name>
<organism evidence="5 6">
    <name type="scientific">Kalanchoe fedtschenkoi</name>
    <name type="common">Lavender scallops</name>
    <name type="synonym">South American air plant</name>
    <dbReference type="NCBI Taxonomy" id="63787"/>
    <lineage>
        <taxon>Eukaryota</taxon>
        <taxon>Viridiplantae</taxon>
        <taxon>Streptophyta</taxon>
        <taxon>Embryophyta</taxon>
        <taxon>Tracheophyta</taxon>
        <taxon>Spermatophyta</taxon>
        <taxon>Magnoliopsida</taxon>
        <taxon>eudicotyledons</taxon>
        <taxon>Gunneridae</taxon>
        <taxon>Pentapetalae</taxon>
        <taxon>Saxifragales</taxon>
        <taxon>Crassulaceae</taxon>
        <taxon>Kalanchoe</taxon>
    </lineage>
</organism>
<keyword evidence="1" id="KW-0479">Metal-binding</keyword>
<dbReference type="SUPFAM" id="SSF47473">
    <property type="entry name" value="EF-hand"/>
    <property type="match status" value="1"/>
</dbReference>
<evidence type="ECO:0000256" key="3">
    <source>
        <dbReference type="ARBA" id="ARBA00022837"/>
    </source>
</evidence>
<keyword evidence="6" id="KW-1185">Reference proteome</keyword>
<dbReference type="PROSITE" id="PS00018">
    <property type="entry name" value="EF_HAND_1"/>
    <property type="match status" value="4"/>
</dbReference>
<reference evidence="5" key="1">
    <citation type="submission" date="2021-01" db="UniProtKB">
        <authorList>
            <consortium name="EnsemblPlants"/>
        </authorList>
    </citation>
    <scope>IDENTIFICATION</scope>
</reference>
<dbReference type="Proteomes" id="UP000594263">
    <property type="component" value="Unplaced"/>
</dbReference>
<dbReference type="InterPro" id="IPR011992">
    <property type="entry name" value="EF-hand-dom_pair"/>
</dbReference>
<evidence type="ECO:0000256" key="1">
    <source>
        <dbReference type="ARBA" id="ARBA00022723"/>
    </source>
</evidence>
<dbReference type="Pfam" id="PF13499">
    <property type="entry name" value="EF-hand_7"/>
    <property type="match status" value="2"/>
</dbReference>
<dbReference type="FunFam" id="1.10.238.10:FF:000001">
    <property type="entry name" value="Calmodulin 1"/>
    <property type="match status" value="1"/>
</dbReference>
<dbReference type="AlphaFoldDB" id="A0A7N0TTS1"/>
<protein>
    <recommendedName>
        <fullName evidence="4">EF-hand domain-containing protein</fullName>
    </recommendedName>
</protein>
<feature type="domain" description="EF-hand" evidence="4">
    <location>
        <begin position="42"/>
        <end position="77"/>
    </location>
</feature>
<accession>A0A7N0TTS1</accession>
<dbReference type="Gramene" id="Kaladp0045s0349.1.v1.1">
    <property type="protein sequence ID" value="Kaladp0045s0349.1.v1.1.CDS.1"/>
    <property type="gene ID" value="Kaladp0045s0349.v1.1"/>
</dbReference>
<evidence type="ECO:0000313" key="6">
    <source>
        <dbReference type="Proteomes" id="UP000594263"/>
    </source>
</evidence>
<evidence type="ECO:0000313" key="5">
    <source>
        <dbReference type="EnsemblPlants" id="Kaladp0045s0349.1.v1.1.CDS.1"/>
    </source>
</evidence>
<dbReference type="PANTHER" id="PTHR10891">
    <property type="entry name" value="EF-HAND CALCIUM-BINDING DOMAIN CONTAINING PROTEIN"/>
    <property type="match status" value="1"/>
</dbReference>
<dbReference type="EnsemblPlants" id="Kaladp0045s0349.1.v1.1">
    <property type="protein sequence ID" value="Kaladp0045s0349.1.v1.1.CDS.1"/>
    <property type="gene ID" value="Kaladp0045s0349.v1.1"/>
</dbReference>
<proteinExistence type="predicted"/>
<feature type="domain" description="EF-hand" evidence="4">
    <location>
        <begin position="80"/>
        <end position="115"/>
    </location>
</feature>
<feature type="domain" description="EF-hand" evidence="4">
    <location>
        <begin position="116"/>
        <end position="147"/>
    </location>
</feature>
<sequence length="147" mass="16817">MPAVEDAEMSKIFNRFDANGDGRISMEELRHLMAALSGPGRTKPEEIRRIMEEMDRDKDGFIDLEEFQEFHRRESSTSSQAQEELKAAFDLYDKDKNGVISARELHAVMKKLGEKCTLKDCSKMISSVDIDGDGCVNFEEFKKMMKP</sequence>
<dbReference type="OMA" id="MMLEVDT"/>
<evidence type="ECO:0000256" key="2">
    <source>
        <dbReference type="ARBA" id="ARBA00022737"/>
    </source>
</evidence>
<dbReference type="InterPro" id="IPR018247">
    <property type="entry name" value="EF_Hand_1_Ca_BS"/>
</dbReference>